<dbReference type="EMBL" id="JANHOG010001378">
    <property type="protein sequence ID" value="KAJ3538066.1"/>
    <property type="molecule type" value="Genomic_DNA"/>
</dbReference>
<comment type="caution">
    <text evidence="1">The sequence shown here is derived from an EMBL/GenBank/DDBJ whole genome shotgun (WGS) entry which is preliminary data.</text>
</comment>
<proteinExistence type="predicted"/>
<sequence>MFPTATVRAIVAETYSQTSTSSFTAGVGSRKAAYRLQHTFHDYRLEEGEILQYVSCKRDLCNLSISSRALQAEAEYFIYQSIESSRRPLTEYLCDLITSSPRLHTLVRSLTLSNDGEHTNASQSREYWERVALLLRDLPNLEELKIHDNMVNGNTNAWVLSQCTFSLQKFDCDFAFDDSFLSFLQGQRNLQRLYWTESYSDDNSARALEEIDVLDASVTPPIFELMTNSPRFALKFMPAATLTHVWICGPCGYEGDGWIRYMDEFVQCAKSLRSLRMNFPYGRRTLVTVLSTLAEHAPDLRSLGFVPHFDKQQTDVIAALSRFKRLESLAMWTVISADTSREVAKACPSLRMVACLHYSYSHEYVILPVNPVGTPKAHHDPDYRLWKDGFVTPWNMTTAQSNRSEAEEKTRALQHEIDKYAELIVDLKTDMNSLNLVASLQEDCLSRILHFLMLSCMQRADPKILVATCACCAPRQPVPPHPTSNYTWLHATHVCRHWYSVALHSPDLWTNIYLPSNPQFASLLLERAGYVPLTLSFDCRHEGYYDEGDDGATRNTETLKSILTQMDRIRDLDLHIEPWRYAEIQDLLTQPSERLRKPFPASPGLKELSLISIDREGEPWPLSSLLCILAPMSCLETLRLGQTAYAVDSSEGLTVILPRLEHLELNQLETAFCIALLNQLAIPVHTVLSIQLQQVPSLDTETDPTLLFHSVASKLTFSDFVSDCLPSPILTFHITIQSRTIQLTAFASLVSAYDQLLPDETRRLVLEIPPSSLAGLDLAEMVGILPLQSVRVLWLSVMEEGLRENSPTPLLAELSSSMPNVDEIHCGGVSYERCLLSTAYPTVPQMPWSNVTRLYLGSEPVDPNGFEMGYSECICSGDSQRGCRCMRRFRDVLLHRQANGCSRLASLTFLPNWCRKYTRTYIETLFSECADEVRAPLKEEWAQD</sequence>
<evidence type="ECO:0000313" key="2">
    <source>
        <dbReference type="Proteomes" id="UP001148662"/>
    </source>
</evidence>
<accession>A0ACC1SEK6</accession>
<dbReference type="Proteomes" id="UP001148662">
    <property type="component" value="Unassembled WGS sequence"/>
</dbReference>
<keyword evidence="2" id="KW-1185">Reference proteome</keyword>
<gene>
    <name evidence="1" type="ORF">NM688_g6573</name>
</gene>
<protein>
    <submittedName>
        <fullName evidence="1">Uncharacterized protein</fullName>
    </submittedName>
</protein>
<reference evidence="1" key="1">
    <citation type="submission" date="2022-07" db="EMBL/GenBank/DDBJ databases">
        <title>Genome Sequence of Phlebia brevispora.</title>
        <authorList>
            <person name="Buettner E."/>
        </authorList>
    </citation>
    <scope>NUCLEOTIDE SEQUENCE</scope>
    <source>
        <strain evidence="1">MPL23</strain>
    </source>
</reference>
<organism evidence="1 2">
    <name type="scientific">Phlebia brevispora</name>
    <dbReference type="NCBI Taxonomy" id="194682"/>
    <lineage>
        <taxon>Eukaryota</taxon>
        <taxon>Fungi</taxon>
        <taxon>Dikarya</taxon>
        <taxon>Basidiomycota</taxon>
        <taxon>Agaricomycotina</taxon>
        <taxon>Agaricomycetes</taxon>
        <taxon>Polyporales</taxon>
        <taxon>Meruliaceae</taxon>
        <taxon>Phlebia</taxon>
    </lineage>
</organism>
<name>A0ACC1SEK6_9APHY</name>
<evidence type="ECO:0000313" key="1">
    <source>
        <dbReference type="EMBL" id="KAJ3538066.1"/>
    </source>
</evidence>